<feature type="compositionally biased region" description="Acidic residues" evidence="1">
    <location>
        <begin position="339"/>
        <end position="348"/>
    </location>
</feature>
<organism evidence="2 3">
    <name type="scientific">Cytospora chrysosperma</name>
    <name type="common">Cytospora canker fungus</name>
    <name type="synonym">Sphaeria chrysosperma</name>
    <dbReference type="NCBI Taxonomy" id="252740"/>
    <lineage>
        <taxon>Eukaryota</taxon>
        <taxon>Fungi</taxon>
        <taxon>Dikarya</taxon>
        <taxon>Ascomycota</taxon>
        <taxon>Pezizomycotina</taxon>
        <taxon>Sordariomycetes</taxon>
        <taxon>Sordariomycetidae</taxon>
        <taxon>Diaporthales</taxon>
        <taxon>Cytosporaceae</taxon>
        <taxon>Cytospora</taxon>
    </lineage>
</organism>
<dbReference type="EMBL" id="LJZO01000047">
    <property type="protein sequence ID" value="ROV90875.1"/>
    <property type="molecule type" value="Genomic_DNA"/>
</dbReference>
<evidence type="ECO:0000256" key="1">
    <source>
        <dbReference type="SAM" id="MobiDB-lite"/>
    </source>
</evidence>
<evidence type="ECO:0000313" key="2">
    <source>
        <dbReference type="EMBL" id="ROV90875.1"/>
    </source>
</evidence>
<feature type="region of interest" description="Disordered" evidence="1">
    <location>
        <begin position="411"/>
        <end position="439"/>
    </location>
</feature>
<feature type="compositionally biased region" description="Low complexity" evidence="1">
    <location>
        <begin position="421"/>
        <end position="431"/>
    </location>
</feature>
<protein>
    <submittedName>
        <fullName evidence="2">Uncharacterized protein</fullName>
    </submittedName>
</protein>
<reference evidence="2 3" key="1">
    <citation type="submission" date="2015-09" db="EMBL/GenBank/DDBJ databases">
        <title>Host preference determinants of Valsa canker pathogens revealed by comparative genomics.</title>
        <authorList>
            <person name="Yin Z."/>
            <person name="Huang L."/>
        </authorList>
    </citation>
    <scope>NUCLEOTIDE SEQUENCE [LARGE SCALE GENOMIC DNA]</scope>
    <source>
        <strain evidence="2 3">YSFL</strain>
    </source>
</reference>
<dbReference type="Proteomes" id="UP000284375">
    <property type="component" value="Unassembled WGS sequence"/>
</dbReference>
<feature type="region of interest" description="Disordered" evidence="1">
    <location>
        <begin position="301"/>
        <end position="354"/>
    </location>
</feature>
<dbReference type="AlphaFoldDB" id="A0A423VIT9"/>
<accession>A0A423VIT9</accession>
<feature type="region of interest" description="Disordered" evidence="1">
    <location>
        <begin position="178"/>
        <end position="237"/>
    </location>
</feature>
<feature type="compositionally biased region" description="Low complexity" evidence="1">
    <location>
        <begin position="11"/>
        <end position="24"/>
    </location>
</feature>
<proteinExistence type="predicted"/>
<sequence length="493" mass="55109">MPKGLIPLMLSPSSTESSGSRTRCSTVLPTRNYAKLPVPLPTTPAHKRNASDITPMIRSRPPIRVTKRQSQQVPASLPVLPYTPAEWKKAIVEIKRFHITKRHRACSARCSEILTNTKDISMVEPAYLIYLNFYAAMSLEICARPLQPASSYRTCLLQQARGHYEKASSLIRTAEGAIMSRSRSSSPGSSVPSLHSPSGSVSSRTWTPGTMSPISPTARKSSLQQERKKQPKKVSFELPKDKSQWSFDLSEPIVRPDSPTLGFDDEYFAAGASRQELPALPPRRWSRQDFDAERIETVAMTSPPSMPSISECEELSPASSPSCDGDSFEGFYFARYDENSDSDSDSDSEVSQSRSRYCETLSSLQRQVSRHMSSLNELLRSDQRLLNQEQQQPESPLLQDATSAMTAGLNRMSLESRRRSSIMSSNSYGSSGDEDEARVQDRRARIDRLRMNGWKRERFDASRYEELCEQVMAELAVKETTPQASRASVAVCL</sequence>
<name>A0A423VIT9_CYTCH</name>
<feature type="region of interest" description="Disordered" evidence="1">
    <location>
        <begin position="1"/>
        <end position="24"/>
    </location>
</feature>
<comment type="caution">
    <text evidence="2">The sequence shown here is derived from an EMBL/GenBank/DDBJ whole genome shotgun (WGS) entry which is preliminary data.</text>
</comment>
<feature type="compositionally biased region" description="Low complexity" evidence="1">
    <location>
        <begin position="180"/>
        <end position="204"/>
    </location>
</feature>
<gene>
    <name evidence="2" type="ORF">VSDG_08017</name>
</gene>
<feature type="compositionally biased region" description="Polar residues" evidence="1">
    <location>
        <begin position="205"/>
        <end position="224"/>
    </location>
</feature>
<dbReference type="OrthoDB" id="3641178at2759"/>
<evidence type="ECO:0000313" key="3">
    <source>
        <dbReference type="Proteomes" id="UP000284375"/>
    </source>
</evidence>
<keyword evidence="3" id="KW-1185">Reference proteome</keyword>